<evidence type="ECO:0000256" key="4">
    <source>
        <dbReference type="ARBA" id="ARBA00022723"/>
    </source>
</evidence>
<keyword evidence="5" id="KW-0378">Hydrolase</keyword>
<protein>
    <submittedName>
        <fullName evidence="11">Putative M23 peptidase domain-containing protein</fullName>
    </submittedName>
</protein>
<dbReference type="Pfam" id="PF19425">
    <property type="entry name" value="Csd3_N2"/>
    <property type="match status" value="1"/>
</dbReference>
<dbReference type="InterPro" id="IPR016047">
    <property type="entry name" value="M23ase_b-sheet_dom"/>
</dbReference>
<dbReference type="EMBL" id="LVJN01000021">
    <property type="protein sequence ID" value="OSM00104.1"/>
    <property type="molecule type" value="Genomic_DNA"/>
</dbReference>
<dbReference type="Proteomes" id="UP000194003">
    <property type="component" value="Unassembled WGS sequence"/>
</dbReference>
<evidence type="ECO:0000256" key="7">
    <source>
        <dbReference type="ARBA" id="ARBA00023049"/>
    </source>
</evidence>
<dbReference type="InterPro" id="IPR050570">
    <property type="entry name" value="Cell_wall_metabolism_enzyme"/>
</dbReference>
<keyword evidence="8" id="KW-0732">Signal</keyword>
<dbReference type="SUPFAM" id="SSF51261">
    <property type="entry name" value="Duplicated hybrid motif"/>
    <property type="match status" value="1"/>
</dbReference>
<dbReference type="GO" id="GO:0030313">
    <property type="term" value="C:cell envelope"/>
    <property type="evidence" value="ECO:0007669"/>
    <property type="project" value="UniProtKB-SubCell"/>
</dbReference>
<dbReference type="Gene3D" id="2.70.70.10">
    <property type="entry name" value="Glucose Permease (Domain IIA)"/>
    <property type="match status" value="1"/>
</dbReference>
<organism evidence="11 12">
    <name type="scientific">Magnetofaba australis IT-1</name>
    <dbReference type="NCBI Taxonomy" id="1434232"/>
    <lineage>
        <taxon>Bacteria</taxon>
        <taxon>Pseudomonadati</taxon>
        <taxon>Pseudomonadota</taxon>
        <taxon>Magnetococcia</taxon>
        <taxon>Magnetococcales</taxon>
        <taxon>Magnetococcaceae</taxon>
        <taxon>Magnetofaba</taxon>
    </lineage>
</organism>
<dbReference type="PANTHER" id="PTHR21666:SF288">
    <property type="entry name" value="CELL DIVISION PROTEIN YTFB"/>
    <property type="match status" value="1"/>
</dbReference>
<evidence type="ECO:0000256" key="6">
    <source>
        <dbReference type="ARBA" id="ARBA00022833"/>
    </source>
</evidence>
<sequence>MVAVSSVRRRRLIVRSVAAAALFLSALAINSALDANTGGETGNAPPRITTSAQMTQLAQQTAGQIVAEEANGVSLLSGQPLETLLDSEADYAQGAEPQLEFSQSPDEAPVGHPLQTALKRERGEVRPGDSFSGLMERLNAPYLTAIEISRASKPVYDIATRLRPGKPLEAHYSADGQLQAFFYAVTDDKTLAVRRNDDGRFTARMMRLTLEAAANGPAQTVTADAGTARSAPDPLIRPIPAATPSPRKARMLAARMNDPKRRAASALTPPPADHAVARLVEETVRNGDHLAAVLARADVTAPTALSVAESARSVYDLARKLKPGKTLQLAFDKQGQLVELSYPVSKISSLVLSRVDGDGFRAVLDKPELDMRMRSVSGTVNGSLFIAARRAGLSQPLAVKLAGLFEWDVDFARDIRAGDRFTVIYEEYRHDGKKVRDGDIVAARFVNQGNVFEAFRFTDGNGDTGYYDSKGNNVQKMFIRAPVDYTRISSRFSKARKHPILGFTRAHKGVDYAAPTGTPIRAAGNGRVIYRAYKGGFGNLVLIRHNSTYTTAYAHMSRYARNLKPGSRVRQGQVIGYVGATGKATGPHLHYEVRVRGVQVNPLSVKLPSARSLPRSLMPKFRQQRLALVARLNNASPTVLAALKKEG</sequence>
<dbReference type="Gene3D" id="3.10.450.350">
    <property type="match status" value="3"/>
</dbReference>
<dbReference type="PANTHER" id="PTHR21666">
    <property type="entry name" value="PEPTIDASE-RELATED"/>
    <property type="match status" value="1"/>
</dbReference>
<feature type="signal peptide" evidence="8">
    <location>
        <begin position="1"/>
        <end position="34"/>
    </location>
</feature>
<keyword evidence="12" id="KW-1185">Reference proteome</keyword>
<dbReference type="AlphaFoldDB" id="A0A1Y2JZY6"/>
<evidence type="ECO:0000256" key="5">
    <source>
        <dbReference type="ARBA" id="ARBA00022801"/>
    </source>
</evidence>
<evidence type="ECO:0000259" key="9">
    <source>
        <dbReference type="Pfam" id="PF01551"/>
    </source>
</evidence>
<keyword evidence="7" id="KW-0482">Metalloprotease</keyword>
<dbReference type="InterPro" id="IPR045834">
    <property type="entry name" value="Csd3_N2"/>
</dbReference>
<dbReference type="GO" id="GO:0006508">
    <property type="term" value="P:proteolysis"/>
    <property type="evidence" value="ECO:0007669"/>
    <property type="project" value="UniProtKB-KW"/>
</dbReference>
<evidence type="ECO:0000259" key="10">
    <source>
        <dbReference type="Pfam" id="PF19425"/>
    </source>
</evidence>
<dbReference type="InterPro" id="IPR011055">
    <property type="entry name" value="Dup_hybrid_motif"/>
</dbReference>
<feature type="chain" id="PRO_5012711496" evidence="8">
    <location>
        <begin position="35"/>
        <end position="647"/>
    </location>
</feature>
<dbReference type="STRING" id="1434232.MAIT1_00529"/>
<accession>A0A1Y2JZY6</accession>
<name>A0A1Y2JZY6_9PROT</name>
<dbReference type="FunFam" id="2.70.70.10:FF:000002">
    <property type="entry name" value="Murein DD-endopeptidase MepM"/>
    <property type="match status" value="1"/>
</dbReference>
<comment type="cofactor">
    <cofactor evidence="1">
        <name>Zn(2+)</name>
        <dbReference type="ChEBI" id="CHEBI:29105"/>
    </cofactor>
</comment>
<dbReference type="Pfam" id="PF01551">
    <property type="entry name" value="Peptidase_M23"/>
    <property type="match status" value="1"/>
</dbReference>
<comment type="subcellular location">
    <subcellularLocation>
        <location evidence="2">Cell envelope</location>
    </subcellularLocation>
</comment>
<keyword evidence="6" id="KW-0862">Zinc</keyword>
<dbReference type="GO" id="GO:0004222">
    <property type="term" value="F:metalloendopeptidase activity"/>
    <property type="evidence" value="ECO:0007669"/>
    <property type="project" value="TreeGrafter"/>
</dbReference>
<evidence type="ECO:0000256" key="8">
    <source>
        <dbReference type="SAM" id="SignalP"/>
    </source>
</evidence>
<comment type="caution">
    <text evidence="11">The sequence shown here is derived from an EMBL/GenBank/DDBJ whole genome shotgun (WGS) entry which is preliminary data.</text>
</comment>
<evidence type="ECO:0000256" key="3">
    <source>
        <dbReference type="ARBA" id="ARBA00022670"/>
    </source>
</evidence>
<evidence type="ECO:0000256" key="1">
    <source>
        <dbReference type="ARBA" id="ARBA00001947"/>
    </source>
</evidence>
<evidence type="ECO:0000256" key="2">
    <source>
        <dbReference type="ARBA" id="ARBA00004196"/>
    </source>
</evidence>
<feature type="domain" description="M23ase beta-sheet core" evidence="9">
    <location>
        <begin position="506"/>
        <end position="602"/>
    </location>
</feature>
<evidence type="ECO:0000313" key="12">
    <source>
        <dbReference type="Proteomes" id="UP000194003"/>
    </source>
</evidence>
<gene>
    <name evidence="11" type="ORF">MAIT1_00529</name>
</gene>
<evidence type="ECO:0000313" key="11">
    <source>
        <dbReference type="EMBL" id="OSM00104.1"/>
    </source>
</evidence>
<reference evidence="11 12" key="1">
    <citation type="journal article" date="2016" name="BMC Genomics">
        <title>Combined genomic and structural analyses of a cultured magnetotactic bacterium reveals its niche adaptation to a dynamic environment.</title>
        <authorList>
            <person name="Araujo A.C."/>
            <person name="Morillo V."/>
            <person name="Cypriano J."/>
            <person name="Teixeira L.C."/>
            <person name="Leao P."/>
            <person name="Lyra S."/>
            <person name="Almeida L.G."/>
            <person name="Bazylinski D.A."/>
            <person name="Vasconcellos A.T."/>
            <person name="Abreu F."/>
            <person name="Lins U."/>
        </authorList>
    </citation>
    <scope>NUCLEOTIDE SEQUENCE [LARGE SCALE GENOMIC DNA]</scope>
    <source>
        <strain evidence="11 12">IT-1</strain>
    </source>
</reference>
<proteinExistence type="predicted"/>
<dbReference type="CDD" id="cd12797">
    <property type="entry name" value="M23_peptidase"/>
    <property type="match status" value="1"/>
</dbReference>
<dbReference type="GO" id="GO:0046872">
    <property type="term" value="F:metal ion binding"/>
    <property type="evidence" value="ECO:0007669"/>
    <property type="project" value="UniProtKB-KW"/>
</dbReference>
<keyword evidence="3" id="KW-0645">Protease</keyword>
<keyword evidence="4" id="KW-0479">Metal-binding</keyword>
<feature type="domain" description="Csd3-like second N-terminal" evidence="10">
    <location>
        <begin position="373"/>
        <end position="493"/>
    </location>
</feature>